<reference evidence="1 2" key="1">
    <citation type="journal article" date="2013" name="Antonie Van Leeuwenhoek">
        <title>Echinimonas agarilytica gen. nov., sp. nov., a new gammaproteobacterium isolated from the sea urchin Strongylocentrotus intermedius.</title>
        <authorList>
            <person name="Nedashkovskaya O.I."/>
            <person name="Stenkova A.M."/>
            <person name="Zhukova N.V."/>
            <person name="Van Trappen S."/>
            <person name="Lee J.S."/>
            <person name="Kim S.B."/>
        </authorList>
    </citation>
    <scope>NUCLEOTIDE SEQUENCE [LARGE SCALE GENOMIC DNA]</scope>
    <source>
        <strain evidence="1 2">KMM 6351</strain>
    </source>
</reference>
<accession>A0AA41W3E8</accession>
<gene>
    <name evidence="1" type="ORF">NAF29_00225</name>
</gene>
<keyword evidence="2" id="KW-1185">Reference proteome</keyword>
<evidence type="ECO:0000313" key="1">
    <source>
        <dbReference type="EMBL" id="MCM2678096.1"/>
    </source>
</evidence>
<dbReference type="EMBL" id="JAMQGP010000001">
    <property type="protein sequence ID" value="MCM2678096.1"/>
    <property type="molecule type" value="Genomic_DNA"/>
</dbReference>
<dbReference type="Proteomes" id="UP001165393">
    <property type="component" value="Unassembled WGS sequence"/>
</dbReference>
<name>A0AA41W3E8_9GAMM</name>
<dbReference type="RefSeq" id="WP_251259413.1">
    <property type="nucleotide sequence ID" value="NZ_JAMQGP010000001.1"/>
</dbReference>
<evidence type="ECO:0000313" key="2">
    <source>
        <dbReference type="Proteomes" id="UP001165393"/>
    </source>
</evidence>
<dbReference type="AlphaFoldDB" id="A0AA41W3E8"/>
<proteinExistence type="predicted"/>
<organism evidence="1 2">
    <name type="scientific">Echinimonas agarilytica</name>
    <dbReference type="NCBI Taxonomy" id="1215918"/>
    <lineage>
        <taxon>Bacteria</taxon>
        <taxon>Pseudomonadati</taxon>
        <taxon>Pseudomonadota</taxon>
        <taxon>Gammaproteobacteria</taxon>
        <taxon>Alteromonadales</taxon>
        <taxon>Echinimonadaceae</taxon>
        <taxon>Echinimonas</taxon>
    </lineage>
</organism>
<sequence length="217" mass="24868">MQFIELKHKQRKLRSGFNENLSLRVHRALSWFDKAEQSSDDSDAQFIFLWIAFNAAYANDIAPHHKSSELNTTSQFIARLCELDSAGRLNQLVWSQFTGPIRVLLDNPYVFQPFWDHQNGQPASRHWEEVFCAAKAAANAAMGRQDTAQIIGIVLARLYTLRNQLMHGGATWNSSVNRHQIRDCVCILNELVPLVIDIMMDHGDQIWGDPYYPVIKD</sequence>
<protein>
    <submittedName>
        <fullName evidence="1">HEPN domain-containing protein</fullName>
    </submittedName>
</protein>
<comment type="caution">
    <text evidence="1">The sequence shown here is derived from an EMBL/GenBank/DDBJ whole genome shotgun (WGS) entry which is preliminary data.</text>
</comment>